<feature type="transmembrane region" description="Helical" evidence="1">
    <location>
        <begin position="6"/>
        <end position="25"/>
    </location>
</feature>
<comment type="caution">
    <text evidence="2">The sequence shown here is derived from an EMBL/GenBank/DDBJ whole genome shotgun (WGS) entry which is preliminary data.</text>
</comment>
<protein>
    <recommendedName>
        <fullName evidence="4">DUF4179 domain-containing protein</fullName>
    </recommendedName>
</protein>
<keyword evidence="1" id="KW-0472">Membrane</keyword>
<keyword evidence="1" id="KW-0812">Transmembrane</keyword>
<organism evidence="2 3">
    <name type="scientific">Alkalibacillus silvisoli</name>
    <dbReference type="NCBI Taxonomy" id="392823"/>
    <lineage>
        <taxon>Bacteria</taxon>
        <taxon>Bacillati</taxon>
        <taxon>Bacillota</taxon>
        <taxon>Bacilli</taxon>
        <taxon>Bacillales</taxon>
        <taxon>Bacillaceae</taxon>
        <taxon>Alkalibacillus</taxon>
    </lineage>
</organism>
<sequence length="169" mass="19490">MKKYLIYSGVVVVFCLITIGAFSFLNGQVNHSDDEGSLNFVLSGESEYWELSHYKIEIKPQELLAGQGELKFKHGHEYDETDYFYYTVIANVNGNTETLASSSIHMKDGEKIGIDEFVMGENHVGGFFYNEEGEYVTEEDIWQIYIIMEWHDSNGEMVYDQMLLYQSNV</sequence>
<name>A0ABN1A6A2_9BACI</name>
<keyword evidence="1" id="KW-1133">Transmembrane helix</keyword>
<dbReference type="EMBL" id="BAAACZ010000024">
    <property type="protein sequence ID" value="GAA0468566.1"/>
    <property type="molecule type" value="Genomic_DNA"/>
</dbReference>
<evidence type="ECO:0000313" key="3">
    <source>
        <dbReference type="Proteomes" id="UP001500740"/>
    </source>
</evidence>
<evidence type="ECO:0008006" key="4">
    <source>
        <dbReference type="Google" id="ProtNLM"/>
    </source>
</evidence>
<dbReference type="Proteomes" id="UP001500740">
    <property type="component" value="Unassembled WGS sequence"/>
</dbReference>
<dbReference type="RefSeq" id="WP_343784142.1">
    <property type="nucleotide sequence ID" value="NZ_BAAACZ010000024.1"/>
</dbReference>
<reference evidence="2 3" key="1">
    <citation type="journal article" date="2019" name="Int. J. Syst. Evol. Microbiol.">
        <title>The Global Catalogue of Microorganisms (GCM) 10K type strain sequencing project: providing services to taxonomists for standard genome sequencing and annotation.</title>
        <authorList>
            <consortium name="The Broad Institute Genomics Platform"/>
            <consortium name="The Broad Institute Genome Sequencing Center for Infectious Disease"/>
            <person name="Wu L."/>
            <person name="Ma J."/>
        </authorList>
    </citation>
    <scope>NUCLEOTIDE SEQUENCE [LARGE SCALE GENOMIC DNA]</scope>
    <source>
        <strain evidence="2 3">JCM 14193</strain>
    </source>
</reference>
<evidence type="ECO:0000313" key="2">
    <source>
        <dbReference type="EMBL" id="GAA0468566.1"/>
    </source>
</evidence>
<gene>
    <name evidence="2" type="ORF">GCM10008935_25540</name>
</gene>
<evidence type="ECO:0000256" key="1">
    <source>
        <dbReference type="SAM" id="Phobius"/>
    </source>
</evidence>
<proteinExistence type="predicted"/>
<accession>A0ABN1A6A2</accession>
<keyword evidence="3" id="KW-1185">Reference proteome</keyword>